<dbReference type="InterPro" id="IPR036864">
    <property type="entry name" value="Zn2-C6_fun-type_DNA-bd_sf"/>
</dbReference>
<evidence type="ECO:0000256" key="6">
    <source>
        <dbReference type="ARBA" id="ARBA00023242"/>
    </source>
</evidence>
<evidence type="ECO:0000259" key="8">
    <source>
        <dbReference type="PROSITE" id="PS50048"/>
    </source>
</evidence>
<dbReference type="Pfam" id="PF00172">
    <property type="entry name" value="Zn_clus"/>
    <property type="match status" value="1"/>
</dbReference>
<reference evidence="10" key="1">
    <citation type="journal article" date="2013" name="Mol. Plant Microbe Interact.">
        <title>Global aspects of pacC regulation of pathogenicity genes in Colletotrichum gloeosporioides as revealed by transcriptome analysis.</title>
        <authorList>
            <person name="Alkan N."/>
            <person name="Meng X."/>
            <person name="Friedlander G."/>
            <person name="Reuveni E."/>
            <person name="Sukno S."/>
            <person name="Sherman A."/>
            <person name="Thon M."/>
            <person name="Fluhr R."/>
            <person name="Prusky D."/>
        </authorList>
    </citation>
    <scope>NUCLEOTIDE SEQUENCE [LARGE SCALE GENOMIC DNA]</scope>
    <source>
        <strain evidence="10">Cg-14</strain>
    </source>
</reference>
<comment type="caution">
    <text evidence="9">The sequence shown here is derived from an EMBL/GenBank/DDBJ whole genome shotgun (WGS) entry which is preliminary data.</text>
</comment>
<feature type="domain" description="Zn(2)-C6 fungal-type" evidence="8">
    <location>
        <begin position="102"/>
        <end position="128"/>
    </location>
</feature>
<evidence type="ECO:0000256" key="7">
    <source>
        <dbReference type="SAM" id="MobiDB-lite"/>
    </source>
</evidence>
<dbReference type="OMA" id="DFFCKET"/>
<dbReference type="Proteomes" id="UP000015530">
    <property type="component" value="Unassembled WGS sequence"/>
</dbReference>
<dbReference type="STRING" id="1237896.T0LC47"/>
<keyword evidence="1" id="KW-0479">Metal-binding</keyword>
<dbReference type="PANTHER" id="PTHR36206">
    <property type="entry name" value="ASPERCRYPTIN BIOSYNTHESIS CLUSTER-SPECIFIC TRANSCRIPTION REGULATOR ATNN-RELATED"/>
    <property type="match status" value="1"/>
</dbReference>
<dbReference type="InterPro" id="IPR052360">
    <property type="entry name" value="Transcr_Regulatory_Proteins"/>
</dbReference>
<dbReference type="Pfam" id="PF11951">
    <property type="entry name" value="Fungal_trans_2"/>
    <property type="match status" value="1"/>
</dbReference>
<dbReference type="GO" id="GO:0008270">
    <property type="term" value="F:zinc ion binding"/>
    <property type="evidence" value="ECO:0007669"/>
    <property type="project" value="InterPro"/>
</dbReference>
<evidence type="ECO:0000313" key="9">
    <source>
        <dbReference type="EMBL" id="EQB49331.1"/>
    </source>
</evidence>
<evidence type="ECO:0000256" key="3">
    <source>
        <dbReference type="ARBA" id="ARBA00023015"/>
    </source>
</evidence>
<dbReference type="CDD" id="cd00067">
    <property type="entry name" value="GAL4"/>
    <property type="match status" value="1"/>
</dbReference>
<dbReference type="GO" id="GO:0003677">
    <property type="term" value="F:DNA binding"/>
    <property type="evidence" value="ECO:0007669"/>
    <property type="project" value="UniProtKB-KW"/>
</dbReference>
<dbReference type="EMBL" id="AMYD01002363">
    <property type="protein sequence ID" value="EQB49331.1"/>
    <property type="molecule type" value="Genomic_DNA"/>
</dbReference>
<dbReference type="SMART" id="SM00066">
    <property type="entry name" value="GAL4"/>
    <property type="match status" value="1"/>
</dbReference>
<dbReference type="PANTHER" id="PTHR36206:SF4">
    <property type="entry name" value="HYPOTHETICAL CONSERVED PROTEIN (EUROFUNG)-RELATED"/>
    <property type="match status" value="1"/>
</dbReference>
<accession>T0LC47</accession>
<dbReference type="PROSITE" id="PS50048">
    <property type="entry name" value="ZN2_CY6_FUNGAL_2"/>
    <property type="match status" value="1"/>
</dbReference>
<dbReference type="AlphaFoldDB" id="T0LC47"/>
<dbReference type="InterPro" id="IPR021858">
    <property type="entry name" value="Fun_TF"/>
</dbReference>
<dbReference type="GO" id="GO:0000981">
    <property type="term" value="F:DNA-binding transcription factor activity, RNA polymerase II-specific"/>
    <property type="evidence" value="ECO:0007669"/>
    <property type="project" value="InterPro"/>
</dbReference>
<keyword evidence="4" id="KW-0238">DNA-binding</keyword>
<sequence length="624" mass="71413">MHLMHSPFKYQPYPPQDPGSPKDISSKSLNPSLWDVSNHGNIGDRSRVSSGFHPGEGDRKGTGHFDICGGRPAPSQPDQEHENEIRMRHMQSTASDRRLIHDACRKRRIRCDEAKPSCLNCAKSKRTCEGYVQKPAAADLPKFLGERRTILIKPNYEANLFTDQLQKDHFHYWLNFTKEFTLFPTDLMSHMMPQIARDEPAIRHAAFAIGAATMVNHSRQDRTSGNGKFTEEAYKHYGKAIQIIRHGDQSRRSIPRALLSCLLFVTFESLQGNHKAALQHMNHGCNMLDQVIKQGISGECPPKLVEEVQAGFRRFTLLSWSLNGFHPPETEAYVPWCCRGRRSRYAIDEMPPAFNDLREAQKWWEITQHHVIYKSGIKSGFAFEGLQRDNPHPMTQITAETSKKYLDIMEKWQFRFKPLIKDAVRQRASNPQKYLQMSSLRLYYLSLELGFKSMYYHDLDYLADSTPAFKTIVSLCRIVMSGQHHGPDIEKEVFTVESSPTWPLMIVGVFCADPEVRKDVNQLMREYPRRDGIWDSRAFDAILRSTEALREASAGHIEACRSILDNKQLIFGEDGVRRRTYEPSAQDGTWRVTLEQSTPLDAGQESQFVKILVIQCISDPTPGT</sequence>
<dbReference type="eggNOG" id="ENOG502RI0K">
    <property type="taxonomic scope" value="Eukaryota"/>
</dbReference>
<evidence type="ECO:0000256" key="5">
    <source>
        <dbReference type="ARBA" id="ARBA00023163"/>
    </source>
</evidence>
<organism evidence="9 10">
    <name type="scientific">Colletotrichum gloeosporioides (strain Cg-14)</name>
    <name type="common">Anthracnose fungus</name>
    <name type="synonym">Glomerella cingulata</name>
    <dbReference type="NCBI Taxonomy" id="1237896"/>
    <lineage>
        <taxon>Eukaryota</taxon>
        <taxon>Fungi</taxon>
        <taxon>Dikarya</taxon>
        <taxon>Ascomycota</taxon>
        <taxon>Pezizomycotina</taxon>
        <taxon>Sordariomycetes</taxon>
        <taxon>Hypocreomycetidae</taxon>
        <taxon>Glomerellales</taxon>
        <taxon>Glomerellaceae</taxon>
        <taxon>Colletotrichum</taxon>
        <taxon>Colletotrichum gloeosporioides species complex</taxon>
    </lineage>
</organism>
<keyword evidence="6" id="KW-0539">Nucleus</keyword>
<dbReference type="Gene3D" id="4.10.240.10">
    <property type="entry name" value="Zn(2)-C6 fungal-type DNA-binding domain"/>
    <property type="match status" value="1"/>
</dbReference>
<keyword evidence="3" id="KW-0805">Transcription regulation</keyword>
<name>T0LC47_COLGC</name>
<feature type="region of interest" description="Disordered" evidence="7">
    <location>
        <begin position="1"/>
        <end position="64"/>
    </location>
</feature>
<evidence type="ECO:0000256" key="4">
    <source>
        <dbReference type="ARBA" id="ARBA00023125"/>
    </source>
</evidence>
<dbReference type="InterPro" id="IPR001138">
    <property type="entry name" value="Zn2Cys6_DnaBD"/>
</dbReference>
<evidence type="ECO:0000313" key="10">
    <source>
        <dbReference type="Proteomes" id="UP000015530"/>
    </source>
</evidence>
<keyword evidence="2" id="KW-0862">Zinc</keyword>
<dbReference type="SUPFAM" id="SSF57701">
    <property type="entry name" value="Zn2/Cys6 DNA-binding domain"/>
    <property type="match status" value="1"/>
</dbReference>
<keyword evidence="5" id="KW-0804">Transcription</keyword>
<gene>
    <name evidence="9" type="ORF">CGLO_11364</name>
</gene>
<evidence type="ECO:0000256" key="1">
    <source>
        <dbReference type="ARBA" id="ARBA00022723"/>
    </source>
</evidence>
<dbReference type="OrthoDB" id="3598904at2759"/>
<proteinExistence type="predicted"/>
<dbReference type="HOGENOM" id="CLU_011409_9_0_1"/>
<evidence type="ECO:0000256" key="2">
    <source>
        <dbReference type="ARBA" id="ARBA00022833"/>
    </source>
</evidence>
<protein>
    <submittedName>
        <fullName evidence="9">C6 zinc finger protein</fullName>
    </submittedName>
</protein>